<feature type="compositionally biased region" description="Acidic residues" evidence="1">
    <location>
        <begin position="213"/>
        <end position="226"/>
    </location>
</feature>
<organism evidence="2 3">
    <name type="scientific">Brassica napus</name>
    <name type="common">Rape</name>
    <dbReference type="NCBI Taxonomy" id="3708"/>
    <lineage>
        <taxon>Eukaryota</taxon>
        <taxon>Viridiplantae</taxon>
        <taxon>Streptophyta</taxon>
        <taxon>Embryophyta</taxon>
        <taxon>Tracheophyta</taxon>
        <taxon>Spermatophyta</taxon>
        <taxon>Magnoliopsida</taxon>
        <taxon>eudicotyledons</taxon>
        <taxon>Gunneridae</taxon>
        <taxon>Pentapetalae</taxon>
        <taxon>rosids</taxon>
        <taxon>malvids</taxon>
        <taxon>Brassicales</taxon>
        <taxon>Brassicaceae</taxon>
        <taxon>Brassiceae</taxon>
        <taxon>Brassica</taxon>
    </lineage>
</organism>
<keyword evidence="3" id="KW-1185">Reference proteome</keyword>
<sequence length="250" mass="27826">MKRKRKDHTEINLSEFSPLGRNVRKTSCKPVTVHPLVPVTAVYKRLYDGVCKDASKSYIGSSVQETSYTPISTENRRKCSLGLDLMSNVLFNSPEPRSCLTALSNAKRVNNSGVKNNNLGVAKKQIAKAQRNIGVAKKPRKNSQNVLKDITNISYALGNDKEATPSVPQNEIYEDHLSGDDDTEMDDYNVDDQGILEEIDDELDLYCSSQDTTDSENEQIDFDMSVESETAPTNGKEYKRKAGGEKHSDI</sequence>
<accession>A0ABQ8AV39</accession>
<protein>
    <submittedName>
        <fullName evidence="2">Uncharacterized protein</fullName>
    </submittedName>
</protein>
<feature type="compositionally biased region" description="Basic and acidic residues" evidence="1">
    <location>
        <begin position="236"/>
        <end position="250"/>
    </location>
</feature>
<comment type="caution">
    <text evidence="2">The sequence shown here is derived from an EMBL/GenBank/DDBJ whole genome shotgun (WGS) entry which is preliminary data.</text>
</comment>
<proteinExistence type="predicted"/>
<dbReference type="EMBL" id="JAGKQM010000012">
    <property type="protein sequence ID" value="KAH0896152.1"/>
    <property type="molecule type" value="Genomic_DNA"/>
</dbReference>
<reference evidence="2 3" key="1">
    <citation type="submission" date="2021-05" db="EMBL/GenBank/DDBJ databases">
        <title>Genome Assembly of Synthetic Allotetraploid Brassica napus Reveals Homoeologous Exchanges between Subgenomes.</title>
        <authorList>
            <person name="Davis J.T."/>
        </authorList>
    </citation>
    <scope>NUCLEOTIDE SEQUENCE [LARGE SCALE GENOMIC DNA]</scope>
    <source>
        <strain evidence="3">cv. Da-Ae</strain>
        <tissue evidence="2">Seedling</tissue>
    </source>
</reference>
<gene>
    <name evidence="2" type="ORF">HID58_045720</name>
</gene>
<name>A0ABQ8AV39_BRANA</name>
<evidence type="ECO:0000256" key="1">
    <source>
        <dbReference type="SAM" id="MobiDB-lite"/>
    </source>
</evidence>
<feature type="region of interest" description="Disordered" evidence="1">
    <location>
        <begin position="208"/>
        <end position="250"/>
    </location>
</feature>
<dbReference type="Proteomes" id="UP000824890">
    <property type="component" value="Unassembled WGS sequence"/>
</dbReference>
<evidence type="ECO:0000313" key="2">
    <source>
        <dbReference type="EMBL" id="KAH0896152.1"/>
    </source>
</evidence>
<evidence type="ECO:0000313" key="3">
    <source>
        <dbReference type="Proteomes" id="UP000824890"/>
    </source>
</evidence>